<feature type="region of interest" description="Disordered" evidence="2">
    <location>
        <begin position="169"/>
        <end position="251"/>
    </location>
</feature>
<dbReference type="GO" id="GO:0035196">
    <property type="term" value="P:miRNA processing"/>
    <property type="evidence" value="ECO:0007669"/>
    <property type="project" value="TreeGrafter"/>
</dbReference>
<organism evidence="4 5">
    <name type="scientific">Candidula unifasciata</name>
    <dbReference type="NCBI Taxonomy" id="100452"/>
    <lineage>
        <taxon>Eukaryota</taxon>
        <taxon>Metazoa</taxon>
        <taxon>Spiralia</taxon>
        <taxon>Lophotrochozoa</taxon>
        <taxon>Mollusca</taxon>
        <taxon>Gastropoda</taxon>
        <taxon>Heterobranchia</taxon>
        <taxon>Euthyneura</taxon>
        <taxon>Panpulmonata</taxon>
        <taxon>Eupulmonata</taxon>
        <taxon>Stylommatophora</taxon>
        <taxon>Helicina</taxon>
        <taxon>Helicoidea</taxon>
        <taxon>Geomitridae</taxon>
        <taxon>Candidula</taxon>
    </lineage>
</organism>
<evidence type="ECO:0000256" key="1">
    <source>
        <dbReference type="PROSITE-ProRule" id="PRU00723"/>
    </source>
</evidence>
<dbReference type="PANTHER" id="PTHR14928:SF16">
    <property type="entry name" value="C3H1-TYPE DOMAIN-CONTAINING PROTEIN"/>
    <property type="match status" value="1"/>
</dbReference>
<dbReference type="SMART" id="SM00028">
    <property type="entry name" value="TPR"/>
    <property type="match status" value="2"/>
</dbReference>
<feature type="zinc finger region" description="C3H1-type" evidence="1">
    <location>
        <begin position="612"/>
        <end position="642"/>
    </location>
</feature>
<dbReference type="PANTHER" id="PTHR14928">
    <property type="entry name" value="MICRO-RNA BINDING ZINC FINGER CCCH DOMAIN-CONTAINING PROTEIN 7"/>
    <property type="match status" value="1"/>
</dbReference>
<proteinExistence type="predicted"/>
<dbReference type="SUPFAM" id="SSF48452">
    <property type="entry name" value="TPR-like"/>
    <property type="match status" value="1"/>
</dbReference>
<dbReference type="PROSITE" id="PS50103">
    <property type="entry name" value="ZF_C3H1"/>
    <property type="match status" value="2"/>
</dbReference>
<evidence type="ECO:0000313" key="5">
    <source>
        <dbReference type="Proteomes" id="UP000678393"/>
    </source>
</evidence>
<evidence type="ECO:0000313" key="4">
    <source>
        <dbReference type="EMBL" id="CAG5132928.1"/>
    </source>
</evidence>
<accession>A0A8S3ZXN4</accession>
<dbReference type="InterPro" id="IPR011990">
    <property type="entry name" value="TPR-like_helical_dom_sf"/>
</dbReference>
<dbReference type="Proteomes" id="UP000678393">
    <property type="component" value="Unassembled WGS sequence"/>
</dbReference>
<feature type="domain" description="C3H1-type" evidence="3">
    <location>
        <begin position="396"/>
        <end position="425"/>
    </location>
</feature>
<dbReference type="InterPro" id="IPR019734">
    <property type="entry name" value="TPR_rpt"/>
</dbReference>
<feature type="region of interest" description="Disordered" evidence="2">
    <location>
        <begin position="809"/>
        <end position="869"/>
    </location>
</feature>
<feature type="compositionally biased region" description="Basic residues" evidence="2">
    <location>
        <begin position="197"/>
        <end position="212"/>
    </location>
</feature>
<feature type="non-terminal residue" evidence="4">
    <location>
        <position position="1"/>
    </location>
</feature>
<dbReference type="InterPro" id="IPR000571">
    <property type="entry name" value="Znf_CCCH"/>
</dbReference>
<keyword evidence="1" id="KW-0479">Metal-binding</keyword>
<feature type="domain" description="C3H1-type" evidence="3">
    <location>
        <begin position="612"/>
        <end position="642"/>
    </location>
</feature>
<dbReference type="EMBL" id="CAJHNH020005768">
    <property type="protein sequence ID" value="CAG5132928.1"/>
    <property type="molecule type" value="Genomic_DNA"/>
</dbReference>
<keyword evidence="1" id="KW-0862">Zinc</keyword>
<dbReference type="Gene3D" id="3.30.160.60">
    <property type="entry name" value="Classic Zinc Finger"/>
    <property type="match status" value="1"/>
</dbReference>
<dbReference type="GO" id="GO:0035198">
    <property type="term" value="F:miRNA binding"/>
    <property type="evidence" value="ECO:0007669"/>
    <property type="project" value="InterPro"/>
</dbReference>
<keyword evidence="5" id="KW-1185">Reference proteome</keyword>
<feature type="compositionally biased region" description="Low complexity" evidence="2">
    <location>
        <begin position="504"/>
        <end position="518"/>
    </location>
</feature>
<evidence type="ECO:0000259" key="3">
    <source>
        <dbReference type="PROSITE" id="PS50103"/>
    </source>
</evidence>
<gene>
    <name evidence="4" type="ORF">CUNI_LOCUS18486</name>
</gene>
<feature type="region of interest" description="Disordered" evidence="2">
    <location>
        <begin position="488"/>
        <end position="542"/>
    </location>
</feature>
<evidence type="ECO:0000256" key="2">
    <source>
        <dbReference type="SAM" id="MobiDB-lite"/>
    </source>
</evidence>
<dbReference type="OrthoDB" id="2285229at2759"/>
<dbReference type="GO" id="GO:0008270">
    <property type="term" value="F:zinc ion binding"/>
    <property type="evidence" value="ECO:0007669"/>
    <property type="project" value="UniProtKB-KW"/>
</dbReference>
<feature type="compositionally biased region" description="Acidic residues" evidence="2">
    <location>
        <begin position="233"/>
        <end position="248"/>
    </location>
</feature>
<reference evidence="4" key="1">
    <citation type="submission" date="2021-04" db="EMBL/GenBank/DDBJ databases">
        <authorList>
            <consortium name="Molecular Ecology Group"/>
        </authorList>
    </citation>
    <scope>NUCLEOTIDE SEQUENCE</scope>
</reference>
<dbReference type="AlphaFoldDB" id="A0A8S3ZXN4"/>
<name>A0A8S3ZXN4_9EUPU</name>
<sequence length="1278" mass="145406">MSDQERKARQARIMPYLPSLRNNEMPDITSKQQLLLLMQDLKDEGNDLFKEEDYLNAWKHYCFALFAARQLERIFYCHVEKDFLATLFCNASLCSLRTENYEIALKDADMALHCQPNNIKAMYRKAVALKELGRYDEAFAQAQKGQQFDTKNNFSTLIEELKLLRKSTNTKGKDTRKATSSNASSEWLEGTNAVTNQKKKNMSSKNTKKKKGAQPQAAKNAAPASPAKSSEVVVEDVDSDSTDGDGSDNDSQFAFRMRNIKQQDQTRKPAPNHGAVPNRAATPVRECFFAALSCLIACGIGSHVCLQASVSSKARPSQQVRRLSTSLHWPLEGYEFCLVCRLCFVKQGEGFGGYTHRNNFSHNCSHDTLIVRDKARPHLEWLKIRPRFIGNQSYHSYKYKMCTHFQSNLPCRLGEANCSFAHNHTEVSLWNLDRDRVFNIQGFINDAKRQGITSSKDLDGTQSAEVQQERYIPGLNFAQVFNVPPPEPVFKQPQPTFRKPPPQTFQQPTTSPPQFNTQAPPPKTSTPSFSHPMPNLNQPPPSHGKIQNPFPQYKFQLFCPQCLTFSGNPWYYFQYNITHQCLENVLAFYVLNNLGQNCWVKARERTSHRSFKGNYILCQSLTRGNIELCKFKENCSFAHNVLEQRIWKLEQEGTFDVAEFILQSKKRNASPSSSPSGASFHNLAVRNLLAKHGGYFRFICRECFFAPRPMISSRGSGNFCTGAAQHPWDASRIIAHVKNTTFTPIDNRKFHHTGAFYLMCNFMHFCRHWLANKCRYAHSMIEREVWMLERDTNITRDELVTLSINLFQSTPSQPQATPSGQPQATPSGQPQATPSGQRQAAPSGGGTAWGAKAAEPPKPTTPMTEPQTFVESPALNLAEFCRTCWGKGQRSKEDGKKDKCVRGHSNFKVNSVFVSLPSGKEIRSLPGLLRHGMKPVLCAHYPKCTRAICTHPHGQEELDAWMYMLKHQIKTLPDLCNHIQETQKSKTRKINVGESVVSVWGQSGVPITNHSKPVNQIIAPGDLLINELYCSYCGISCNSPRQWDEHCMSERHINNVNSDKEHQWNFRQPPWGQGSNLALCAKHIHNQSCQYSHVPDMYNLCKYAHSQEELDEWLERYEWRQLKREVAKERHMFSYTESLLEEYYSKDNSVSVISETLPGVLIVCNEEQVLYKSEKNAVFTWTFEIHCQKTMEKVALLHNKDRLHFSLLGVDDTRHQVASGDLFLAVDDQGDACYKVNVCFSGGMFGSFSQWVVFDFGERPVLVKKLAVEIGDHLQHER</sequence>
<protein>
    <recommendedName>
        <fullName evidence="3">C3H1-type domain-containing protein</fullName>
    </recommendedName>
</protein>
<keyword evidence="1" id="KW-0863">Zinc-finger</keyword>
<feature type="compositionally biased region" description="Low complexity" evidence="2">
    <location>
        <begin position="213"/>
        <end position="232"/>
    </location>
</feature>
<feature type="compositionally biased region" description="Polar residues" evidence="2">
    <location>
        <begin position="809"/>
        <end position="840"/>
    </location>
</feature>
<comment type="caution">
    <text evidence="4">The sequence shown here is derived from an EMBL/GenBank/DDBJ whole genome shotgun (WGS) entry which is preliminary data.</text>
</comment>
<dbReference type="InterPro" id="IPR039691">
    <property type="entry name" value="ZC3H7A/B"/>
</dbReference>
<dbReference type="Gene3D" id="1.25.40.10">
    <property type="entry name" value="Tetratricopeptide repeat domain"/>
    <property type="match status" value="1"/>
</dbReference>
<feature type="zinc finger region" description="C3H1-type" evidence="1">
    <location>
        <begin position="396"/>
        <end position="425"/>
    </location>
</feature>
<dbReference type="InterPro" id="IPR036236">
    <property type="entry name" value="Znf_C2H2_sf"/>
</dbReference>
<dbReference type="SUPFAM" id="SSF57667">
    <property type="entry name" value="beta-beta-alpha zinc fingers"/>
    <property type="match status" value="1"/>
</dbReference>